<evidence type="ECO:0000259" key="3">
    <source>
        <dbReference type="Pfam" id="PF24035"/>
    </source>
</evidence>
<keyword evidence="2" id="KW-1133">Transmembrane helix</keyword>
<dbReference type="InterPro" id="IPR036388">
    <property type="entry name" value="WH-like_DNA-bd_sf"/>
</dbReference>
<dbReference type="RefSeq" id="WP_256532435.1">
    <property type="nucleotide sequence ID" value="NZ_CP101824.1"/>
</dbReference>
<feature type="region of interest" description="Disordered" evidence="1">
    <location>
        <begin position="1"/>
        <end position="22"/>
    </location>
</feature>
<keyword evidence="5" id="KW-1185">Reference proteome</keyword>
<dbReference type="InterPro" id="IPR055768">
    <property type="entry name" value="DUF7344"/>
</dbReference>
<dbReference type="AlphaFoldDB" id="A0ABD5NTT5"/>
<name>A0ABD5NTT5_9EURY</name>
<keyword evidence="2" id="KW-0812">Transmembrane</keyword>
<dbReference type="Pfam" id="PF24035">
    <property type="entry name" value="DUF7344"/>
    <property type="match status" value="1"/>
</dbReference>
<protein>
    <submittedName>
        <fullName evidence="4">DUF308 domain-containing protein</fullName>
    </submittedName>
</protein>
<accession>A0ABD5NTT5</accession>
<proteinExistence type="predicted"/>
<comment type="caution">
    <text evidence="4">The sequence shown here is derived from an EMBL/GenBank/DDBJ whole genome shotgun (WGS) entry which is preliminary data.</text>
</comment>
<dbReference type="Gene3D" id="1.10.10.10">
    <property type="entry name" value="Winged helix-like DNA-binding domain superfamily/Winged helix DNA-binding domain"/>
    <property type="match status" value="1"/>
</dbReference>
<organism evidence="4 5">
    <name type="scientific">Halovivax cerinus</name>
    <dbReference type="NCBI Taxonomy" id="1487865"/>
    <lineage>
        <taxon>Archaea</taxon>
        <taxon>Methanobacteriati</taxon>
        <taxon>Methanobacteriota</taxon>
        <taxon>Stenosarchaea group</taxon>
        <taxon>Halobacteria</taxon>
        <taxon>Halobacteriales</taxon>
        <taxon>Natrialbaceae</taxon>
        <taxon>Halovivax</taxon>
    </lineage>
</organism>
<feature type="transmembrane region" description="Helical" evidence="2">
    <location>
        <begin position="160"/>
        <end position="180"/>
    </location>
</feature>
<evidence type="ECO:0000313" key="4">
    <source>
        <dbReference type="EMBL" id="MFC3960156.1"/>
    </source>
</evidence>
<evidence type="ECO:0000256" key="1">
    <source>
        <dbReference type="SAM" id="MobiDB-lite"/>
    </source>
</evidence>
<sequence>MGSAIRDTHARAGAQPSPDDHLTEGELFELLANKRRRHILHALVREDEPLEIGTLSQEIAAWEDGLDYEEVSSSDRKRVYTALQQSHLPKLDKSGVVSFDRERGTVTPTPALEDVEIYMDVVHGRDHPWSDYYLGLAVFSGLVITASALSVFPFSVLPPYGGSVFAVVSFGVFALAHRFYSRRSRLGIDEDPIDIGYEGDRP</sequence>
<keyword evidence="2" id="KW-0472">Membrane</keyword>
<feature type="transmembrane region" description="Helical" evidence="2">
    <location>
        <begin position="132"/>
        <end position="154"/>
    </location>
</feature>
<dbReference type="GeneID" id="73901518"/>
<feature type="domain" description="DUF7344" evidence="3">
    <location>
        <begin position="28"/>
        <end position="107"/>
    </location>
</feature>
<reference evidence="4 5" key="1">
    <citation type="journal article" date="2019" name="Int. J. Syst. Evol. Microbiol.">
        <title>The Global Catalogue of Microorganisms (GCM) 10K type strain sequencing project: providing services to taxonomists for standard genome sequencing and annotation.</title>
        <authorList>
            <consortium name="The Broad Institute Genomics Platform"/>
            <consortium name="The Broad Institute Genome Sequencing Center for Infectious Disease"/>
            <person name="Wu L."/>
            <person name="Ma J."/>
        </authorList>
    </citation>
    <scope>NUCLEOTIDE SEQUENCE [LARGE SCALE GENOMIC DNA]</scope>
    <source>
        <strain evidence="4 5">IBRC-M 10256</strain>
    </source>
</reference>
<evidence type="ECO:0000256" key="2">
    <source>
        <dbReference type="SAM" id="Phobius"/>
    </source>
</evidence>
<evidence type="ECO:0000313" key="5">
    <source>
        <dbReference type="Proteomes" id="UP001595846"/>
    </source>
</evidence>
<dbReference type="Proteomes" id="UP001595846">
    <property type="component" value="Unassembled WGS sequence"/>
</dbReference>
<dbReference type="EMBL" id="JBHSAQ010000016">
    <property type="protein sequence ID" value="MFC3960156.1"/>
    <property type="molecule type" value="Genomic_DNA"/>
</dbReference>
<feature type="compositionally biased region" description="Basic and acidic residues" evidence="1">
    <location>
        <begin position="1"/>
        <end position="10"/>
    </location>
</feature>
<gene>
    <name evidence="4" type="ORF">ACFOUR_17490</name>
</gene>